<feature type="signal peptide" evidence="1">
    <location>
        <begin position="1"/>
        <end position="19"/>
    </location>
</feature>
<reference evidence="2" key="1">
    <citation type="submission" date="2018-01" db="EMBL/GenBank/DDBJ databases">
        <title>An insight into the sialome of Amazonian anophelines.</title>
        <authorList>
            <person name="Ribeiro J.M."/>
            <person name="Scarpassa V."/>
            <person name="Calvo E."/>
        </authorList>
    </citation>
    <scope>NUCLEOTIDE SEQUENCE</scope>
    <source>
        <tissue evidence="2">Salivary glands</tissue>
    </source>
</reference>
<keyword evidence="1" id="KW-0732">Signal</keyword>
<feature type="chain" id="PRO_5014934639" evidence="1">
    <location>
        <begin position="20"/>
        <end position="91"/>
    </location>
</feature>
<evidence type="ECO:0000313" key="2">
    <source>
        <dbReference type="EMBL" id="MBW47607.1"/>
    </source>
</evidence>
<dbReference type="AlphaFoldDB" id="A0A2M4B3J7"/>
<sequence>MAMQRVVLLLLLQTHSATAATTTSAVHLERYLTDPLVDVETGGRYVLGYRLHYPTFPRRTDIGAVQSKRVLLQYARPRSSLFRSIGPVVSS</sequence>
<protein>
    <submittedName>
        <fullName evidence="2">Putative secreted protein</fullName>
    </submittedName>
</protein>
<proteinExistence type="predicted"/>
<organism evidence="2">
    <name type="scientific">Anopheles triannulatus</name>
    <dbReference type="NCBI Taxonomy" id="58253"/>
    <lineage>
        <taxon>Eukaryota</taxon>
        <taxon>Metazoa</taxon>
        <taxon>Ecdysozoa</taxon>
        <taxon>Arthropoda</taxon>
        <taxon>Hexapoda</taxon>
        <taxon>Insecta</taxon>
        <taxon>Pterygota</taxon>
        <taxon>Neoptera</taxon>
        <taxon>Endopterygota</taxon>
        <taxon>Diptera</taxon>
        <taxon>Nematocera</taxon>
        <taxon>Culicoidea</taxon>
        <taxon>Culicidae</taxon>
        <taxon>Anophelinae</taxon>
        <taxon>Anopheles</taxon>
    </lineage>
</organism>
<evidence type="ECO:0000256" key="1">
    <source>
        <dbReference type="SAM" id="SignalP"/>
    </source>
</evidence>
<dbReference type="EMBL" id="GGFK01014286">
    <property type="protein sequence ID" value="MBW47607.1"/>
    <property type="molecule type" value="Transcribed_RNA"/>
</dbReference>
<name>A0A2M4B3J7_9DIPT</name>
<accession>A0A2M4B3J7</accession>